<evidence type="ECO:0000313" key="1">
    <source>
        <dbReference type="EnsemblPlants" id="OB07G22770.1"/>
    </source>
</evidence>
<dbReference type="HOGENOM" id="CLU_2363094_0_0_1"/>
<accession>J3MLJ5</accession>
<dbReference type="EnsemblPlants" id="OB07G22770.1">
    <property type="protein sequence ID" value="OB07G22770.1"/>
    <property type="gene ID" value="OB07G22770"/>
</dbReference>
<dbReference type="Proteomes" id="UP000006038">
    <property type="component" value="Chromosome 7"/>
</dbReference>
<dbReference type="AlphaFoldDB" id="J3MLJ5"/>
<reference evidence="1" key="2">
    <citation type="submission" date="2013-04" db="UniProtKB">
        <authorList>
            <consortium name="EnsemblPlants"/>
        </authorList>
    </citation>
    <scope>IDENTIFICATION</scope>
</reference>
<keyword evidence="2" id="KW-1185">Reference proteome</keyword>
<evidence type="ECO:0000313" key="2">
    <source>
        <dbReference type="Proteomes" id="UP000006038"/>
    </source>
</evidence>
<organism evidence="1">
    <name type="scientific">Oryza brachyantha</name>
    <name type="common">malo sina</name>
    <dbReference type="NCBI Taxonomy" id="4533"/>
    <lineage>
        <taxon>Eukaryota</taxon>
        <taxon>Viridiplantae</taxon>
        <taxon>Streptophyta</taxon>
        <taxon>Embryophyta</taxon>
        <taxon>Tracheophyta</taxon>
        <taxon>Spermatophyta</taxon>
        <taxon>Magnoliopsida</taxon>
        <taxon>Liliopsida</taxon>
        <taxon>Poales</taxon>
        <taxon>Poaceae</taxon>
        <taxon>BOP clade</taxon>
        <taxon>Oryzoideae</taxon>
        <taxon>Oryzeae</taxon>
        <taxon>Oryzinae</taxon>
        <taxon>Oryza</taxon>
    </lineage>
</organism>
<dbReference type="Gramene" id="OB07G22770.1">
    <property type="protein sequence ID" value="OB07G22770.1"/>
    <property type="gene ID" value="OB07G22770"/>
</dbReference>
<name>J3MLJ5_ORYBR</name>
<protein>
    <submittedName>
        <fullName evidence="1">Uncharacterized protein</fullName>
    </submittedName>
</protein>
<sequence length="96" mass="10887">MDSKTPLDESRNIEKQSKKYQCETRIGFEMNKKTVLKNKSIICNYIFLEAVDRLEQLLGQLLAEAVFGKAAAGRSCPKQAHCVDECPKLLLAHPYE</sequence>
<proteinExistence type="predicted"/>
<reference evidence="1" key="1">
    <citation type="journal article" date="2013" name="Nat. Commun.">
        <title>Whole-genome sequencing of Oryza brachyantha reveals mechanisms underlying Oryza genome evolution.</title>
        <authorList>
            <person name="Chen J."/>
            <person name="Huang Q."/>
            <person name="Gao D."/>
            <person name="Wang J."/>
            <person name="Lang Y."/>
            <person name="Liu T."/>
            <person name="Li B."/>
            <person name="Bai Z."/>
            <person name="Luis Goicoechea J."/>
            <person name="Liang C."/>
            <person name="Chen C."/>
            <person name="Zhang W."/>
            <person name="Sun S."/>
            <person name="Liao Y."/>
            <person name="Zhang X."/>
            <person name="Yang L."/>
            <person name="Song C."/>
            <person name="Wang M."/>
            <person name="Shi J."/>
            <person name="Liu G."/>
            <person name="Liu J."/>
            <person name="Zhou H."/>
            <person name="Zhou W."/>
            <person name="Yu Q."/>
            <person name="An N."/>
            <person name="Chen Y."/>
            <person name="Cai Q."/>
            <person name="Wang B."/>
            <person name="Liu B."/>
            <person name="Min J."/>
            <person name="Huang Y."/>
            <person name="Wu H."/>
            <person name="Li Z."/>
            <person name="Zhang Y."/>
            <person name="Yin Y."/>
            <person name="Song W."/>
            <person name="Jiang J."/>
            <person name="Jackson S.A."/>
            <person name="Wing R.A."/>
            <person name="Wang J."/>
            <person name="Chen M."/>
        </authorList>
    </citation>
    <scope>NUCLEOTIDE SEQUENCE [LARGE SCALE GENOMIC DNA]</scope>
    <source>
        <strain evidence="1">cv. IRGC 101232</strain>
    </source>
</reference>